<accession>A0A226E2N3</accession>
<keyword evidence="1" id="KW-0812">Transmembrane</keyword>
<organism evidence="2 3">
    <name type="scientific">Folsomia candida</name>
    <name type="common">Springtail</name>
    <dbReference type="NCBI Taxonomy" id="158441"/>
    <lineage>
        <taxon>Eukaryota</taxon>
        <taxon>Metazoa</taxon>
        <taxon>Ecdysozoa</taxon>
        <taxon>Arthropoda</taxon>
        <taxon>Hexapoda</taxon>
        <taxon>Collembola</taxon>
        <taxon>Entomobryomorpha</taxon>
        <taxon>Isotomoidea</taxon>
        <taxon>Isotomidae</taxon>
        <taxon>Proisotominae</taxon>
        <taxon>Folsomia</taxon>
    </lineage>
</organism>
<comment type="caution">
    <text evidence="2">The sequence shown here is derived from an EMBL/GenBank/DDBJ whole genome shotgun (WGS) entry which is preliminary data.</text>
</comment>
<evidence type="ECO:0000313" key="3">
    <source>
        <dbReference type="Proteomes" id="UP000198287"/>
    </source>
</evidence>
<evidence type="ECO:0000256" key="1">
    <source>
        <dbReference type="SAM" id="Phobius"/>
    </source>
</evidence>
<feature type="transmembrane region" description="Helical" evidence="1">
    <location>
        <begin position="91"/>
        <end position="109"/>
    </location>
</feature>
<proteinExistence type="predicted"/>
<evidence type="ECO:0000313" key="2">
    <source>
        <dbReference type="EMBL" id="OXA51528.1"/>
    </source>
</evidence>
<feature type="transmembrane region" description="Helical" evidence="1">
    <location>
        <begin position="129"/>
        <end position="147"/>
    </location>
</feature>
<name>A0A226E2N3_FOLCA</name>
<sequence>MTTSTLKNKDNSTTTHIADANVLFLATVCYIAYTANQETQEMRGARKCKKCAPSSHASYEIQRRGVVSCALHFLQIVKITAGNHLLPLEELFIVTFYPVLPTLVTYFFFFDRWDDSPPATPSPLPLNLLHVGIFLLVVSFHGRRVYCNPTSKSRSASPLWAYFLRMSTCLGLLFGAVPLLLRCLNQLYATPPIVPFYVAEVRLLLTFRAVISTTAAIVRSIFLNMIIATAFF</sequence>
<dbReference type="AlphaFoldDB" id="A0A226E2N3"/>
<keyword evidence="1" id="KW-1133">Transmembrane helix</keyword>
<dbReference type="Proteomes" id="UP000198287">
    <property type="component" value="Unassembled WGS sequence"/>
</dbReference>
<feature type="transmembrane region" description="Helical" evidence="1">
    <location>
        <begin position="159"/>
        <end position="181"/>
    </location>
</feature>
<reference evidence="2 3" key="1">
    <citation type="submission" date="2015-12" db="EMBL/GenBank/DDBJ databases">
        <title>The genome of Folsomia candida.</title>
        <authorList>
            <person name="Faddeeva A."/>
            <person name="Derks M.F."/>
            <person name="Anvar Y."/>
            <person name="Smit S."/>
            <person name="Van Straalen N."/>
            <person name="Roelofs D."/>
        </authorList>
    </citation>
    <scope>NUCLEOTIDE SEQUENCE [LARGE SCALE GENOMIC DNA]</scope>
    <source>
        <strain evidence="2 3">VU population</strain>
        <tissue evidence="2">Whole body</tissue>
    </source>
</reference>
<keyword evidence="1" id="KW-0472">Membrane</keyword>
<dbReference type="EMBL" id="LNIX01000007">
    <property type="protein sequence ID" value="OXA51528.1"/>
    <property type="molecule type" value="Genomic_DNA"/>
</dbReference>
<keyword evidence="3" id="KW-1185">Reference proteome</keyword>
<protein>
    <submittedName>
        <fullName evidence="2">Uncharacterized protein</fullName>
    </submittedName>
</protein>
<gene>
    <name evidence="2" type="ORF">Fcan01_13701</name>
</gene>
<feature type="transmembrane region" description="Helical" evidence="1">
    <location>
        <begin position="201"/>
        <end position="222"/>
    </location>
</feature>